<evidence type="ECO:0000256" key="1">
    <source>
        <dbReference type="ARBA" id="ARBA00004196"/>
    </source>
</evidence>
<keyword evidence="5" id="KW-0812">Transmembrane</keyword>
<dbReference type="AlphaFoldDB" id="A0A8D4VL86"/>
<dbReference type="InterPro" id="IPR056413">
    <property type="entry name" value="TPR_CcmH_CycH"/>
</dbReference>
<keyword evidence="5" id="KW-1133">Transmembrane helix</keyword>
<reference evidence="8" key="1">
    <citation type="submission" date="2019-06" db="EMBL/GenBank/DDBJ databases">
        <title>Complete genome sequence of Methylogaea oryzae strain JCM16910.</title>
        <authorList>
            <person name="Asakawa S."/>
        </authorList>
    </citation>
    <scope>NUCLEOTIDE SEQUENCE</scope>
    <source>
        <strain evidence="8">E10</strain>
    </source>
</reference>
<evidence type="ECO:0000313" key="9">
    <source>
        <dbReference type="Proteomes" id="UP000824988"/>
    </source>
</evidence>
<accession>A0A8D4VL86</accession>
<feature type="domain" description="Cytochrome c-type biogenesis protein H TPR" evidence="7">
    <location>
        <begin position="136"/>
        <end position="262"/>
    </location>
</feature>
<dbReference type="InterPro" id="IPR017560">
    <property type="entry name" value="Cyt_c_biogenesis_CcmI"/>
</dbReference>
<dbReference type="GO" id="GO:0005886">
    <property type="term" value="C:plasma membrane"/>
    <property type="evidence" value="ECO:0007669"/>
    <property type="project" value="TreeGrafter"/>
</dbReference>
<proteinExistence type="predicted"/>
<organism evidence="8 9">
    <name type="scientific">Methylogaea oryzae</name>
    <dbReference type="NCBI Taxonomy" id="1295382"/>
    <lineage>
        <taxon>Bacteria</taxon>
        <taxon>Pseudomonadati</taxon>
        <taxon>Pseudomonadota</taxon>
        <taxon>Gammaproteobacteria</taxon>
        <taxon>Methylococcales</taxon>
        <taxon>Methylococcaceae</taxon>
        <taxon>Methylogaea</taxon>
    </lineage>
</organism>
<evidence type="ECO:0000259" key="6">
    <source>
        <dbReference type="Pfam" id="PF23892"/>
    </source>
</evidence>
<dbReference type="KEGG" id="moz:MoryE10_02420"/>
<gene>
    <name evidence="8" type="primary">cycH</name>
    <name evidence="8" type="ORF">MoryE10_02420</name>
</gene>
<keyword evidence="5" id="KW-0472">Membrane</keyword>
<comment type="subcellular location">
    <subcellularLocation>
        <location evidence="1">Cell envelope</location>
    </subcellularLocation>
</comment>
<evidence type="ECO:0000313" key="8">
    <source>
        <dbReference type="EMBL" id="BBL69636.1"/>
    </source>
</evidence>
<dbReference type="SMART" id="SM00028">
    <property type="entry name" value="TPR"/>
    <property type="match status" value="2"/>
</dbReference>
<evidence type="ECO:0000259" key="7">
    <source>
        <dbReference type="Pfam" id="PF23914"/>
    </source>
</evidence>
<feature type="repeat" description="TPR" evidence="4">
    <location>
        <begin position="156"/>
        <end position="189"/>
    </location>
</feature>
<dbReference type="GO" id="GO:0030313">
    <property type="term" value="C:cell envelope"/>
    <property type="evidence" value="ECO:0007669"/>
    <property type="project" value="UniProtKB-SubCell"/>
</dbReference>
<dbReference type="PANTHER" id="PTHR47870:SF4">
    <property type="entry name" value="CYTOCHROME C-TYPE BIOGENESIS PROTEIN CYCH"/>
    <property type="match status" value="1"/>
</dbReference>
<keyword evidence="3 4" id="KW-0802">TPR repeat</keyword>
<dbReference type="Pfam" id="PF23914">
    <property type="entry name" value="TPR_CcmH_CycH"/>
    <property type="match status" value="1"/>
</dbReference>
<dbReference type="PANTHER" id="PTHR47870">
    <property type="entry name" value="CYTOCHROME C-TYPE BIOGENESIS PROTEIN CCMH"/>
    <property type="match status" value="1"/>
</dbReference>
<evidence type="ECO:0000256" key="5">
    <source>
        <dbReference type="SAM" id="Phobius"/>
    </source>
</evidence>
<dbReference type="NCBIfam" id="TIGR03142">
    <property type="entry name" value="cytochro_ccmI"/>
    <property type="match status" value="1"/>
</dbReference>
<dbReference type="InterPro" id="IPR056412">
    <property type="entry name" value="Ig_CycH"/>
</dbReference>
<evidence type="ECO:0000256" key="2">
    <source>
        <dbReference type="ARBA" id="ARBA00022737"/>
    </source>
</evidence>
<evidence type="ECO:0000256" key="3">
    <source>
        <dbReference type="ARBA" id="ARBA00022803"/>
    </source>
</evidence>
<dbReference type="RefSeq" id="WP_221047981.1">
    <property type="nucleotide sequence ID" value="NZ_AP019782.1"/>
</dbReference>
<protein>
    <submittedName>
        <fullName evidence="8">C-type cytochrome biogenesis protein CcmI</fullName>
    </submittedName>
</protein>
<feature type="transmembrane region" description="Helical" evidence="5">
    <location>
        <begin position="97"/>
        <end position="114"/>
    </location>
</feature>
<keyword evidence="9" id="KW-1185">Reference proteome</keyword>
<dbReference type="PROSITE" id="PS50005">
    <property type="entry name" value="TPR"/>
    <property type="match status" value="1"/>
</dbReference>
<dbReference type="EMBL" id="AP019782">
    <property type="protein sequence ID" value="BBL69636.1"/>
    <property type="molecule type" value="Genomic_DNA"/>
</dbReference>
<dbReference type="InterPro" id="IPR019734">
    <property type="entry name" value="TPR_rpt"/>
</dbReference>
<feature type="domain" description="Cytochrome c-type biogenesis protein H Ig-like" evidence="6">
    <location>
        <begin position="293"/>
        <end position="400"/>
    </location>
</feature>
<sequence>MTLFFLLADLLLVAAYLLFVPALRGALRAAPPQRDQLHLLLYKQRRQELAQELAQGGLERGAYDQLCQELDLQWLGESRQEEDKPAGRDTPAAPGRWPVLAALLLLPILAIGLYNHLGRPDLLDAPTAAPPAPDAKAMEENIQTLAQRLEKTPDDLQGWMLLGRSYQVTRQPAKAQTAYEKALTLAPDNLDIKVLYAQALAEGQDNRLQGKPAQIIAEVLKADPEFPQGLWMAGLAAAEQGDAKAALAYWQKLKALYPADSEDAKQISGYMAMLGGQPGAEAPAEAPKAALSVKVKVALAPSLADKAHPDDTVFIFAKAASGPPMPLAIVRKQVKDLPLEVTLDDSMSMAPGMNLSAFPQIVLGARVSKSGQAMPSSGDLQGSGAPTAPAAGQTYSVVIDQAVP</sequence>
<dbReference type="Proteomes" id="UP000824988">
    <property type="component" value="Chromosome"/>
</dbReference>
<name>A0A8D4VL86_9GAMM</name>
<keyword evidence="2" id="KW-0677">Repeat</keyword>
<dbReference type="InterPro" id="IPR051263">
    <property type="entry name" value="C-type_cytochrome_biogenesis"/>
</dbReference>
<dbReference type="Pfam" id="PF23892">
    <property type="entry name" value="Ig_CycH"/>
    <property type="match status" value="1"/>
</dbReference>
<evidence type="ECO:0000256" key="4">
    <source>
        <dbReference type="PROSITE-ProRule" id="PRU00339"/>
    </source>
</evidence>